<dbReference type="InterPro" id="IPR001940">
    <property type="entry name" value="Peptidase_S1C"/>
</dbReference>
<organism evidence="7 8">
    <name type="scientific">Alkalispirochaeta americana</name>
    <dbReference type="NCBI Taxonomy" id="159291"/>
    <lineage>
        <taxon>Bacteria</taxon>
        <taxon>Pseudomonadati</taxon>
        <taxon>Spirochaetota</taxon>
        <taxon>Spirochaetia</taxon>
        <taxon>Spirochaetales</taxon>
        <taxon>Spirochaetaceae</taxon>
        <taxon>Alkalispirochaeta</taxon>
    </lineage>
</organism>
<evidence type="ECO:0000256" key="1">
    <source>
        <dbReference type="ARBA" id="ARBA00010541"/>
    </source>
</evidence>
<name>A0A1N6UXQ6_9SPIO</name>
<dbReference type="Gene3D" id="2.30.42.10">
    <property type="match status" value="1"/>
</dbReference>
<dbReference type="Pfam" id="PF13180">
    <property type="entry name" value="PDZ_2"/>
    <property type="match status" value="1"/>
</dbReference>
<dbReference type="SUPFAM" id="SSF50494">
    <property type="entry name" value="Trypsin-like serine proteases"/>
    <property type="match status" value="1"/>
</dbReference>
<evidence type="ECO:0000313" key="8">
    <source>
        <dbReference type="Proteomes" id="UP000186400"/>
    </source>
</evidence>
<dbReference type="Pfam" id="PF13365">
    <property type="entry name" value="Trypsin_2"/>
    <property type="match status" value="1"/>
</dbReference>
<evidence type="ECO:0000256" key="2">
    <source>
        <dbReference type="ARBA" id="ARBA00022670"/>
    </source>
</evidence>
<dbReference type="EMBL" id="FTMS01000013">
    <property type="protein sequence ID" value="SIQ70434.1"/>
    <property type="molecule type" value="Genomic_DNA"/>
</dbReference>
<dbReference type="InterPro" id="IPR001478">
    <property type="entry name" value="PDZ"/>
</dbReference>
<dbReference type="PRINTS" id="PR00834">
    <property type="entry name" value="PROTEASES2C"/>
</dbReference>
<dbReference type="GO" id="GO:0006508">
    <property type="term" value="P:proteolysis"/>
    <property type="evidence" value="ECO:0007669"/>
    <property type="project" value="UniProtKB-KW"/>
</dbReference>
<dbReference type="SUPFAM" id="SSF50156">
    <property type="entry name" value="PDZ domain-like"/>
    <property type="match status" value="1"/>
</dbReference>
<dbReference type="OrthoDB" id="9758917at2"/>
<dbReference type="FunFam" id="2.40.10.10:FF:000001">
    <property type="entry name" value="Periplasmic serine protease DegS"/>
    <property type="match status" value="1"/>
</dbReference>
<dbReference type="InterPro" id="IPR009003">
    <property type="entry name" value="Peptidase_S1_PA"/>
</dbReference>
<dbReference type="GO" id="GO:0004252">
    <property type="term" value="F:serine-type endopeptidase activity"/>
    <property type="evidence" value="ECO:0007669"/>
    <property type="project" value="InterPro"/>
</dbReference>
<dbReference type="PANTHER" id="PTHR43343:SF3">
    <property type="entry name" value="PROTEASE DO-LIKE 8, CHLOROPLASTIC"/>
    <property type="match status" value="1"/>
</dbReference>
<protein>
    <submittedName>
        <fullName evidence="7">Serine protease, S1-C subfamily, contains C-terminal PDZ domain</fullName>
    </submittedName>
</protein>
<reference evidence="7 8" key="1">
    <citation type="submission" date="2017-01" db="EMBL/GenBank/DDBJ databases">
        <authorList>
            <person name="Mah S.A."/>
            <person name="Swanson W.J."/>
            <person name="Moy G.W."/>
            <person name="Vacquier V.D."/>
        </authorList>
    </citation>
    <scope>NUCLEOTIDE SEQUENCE [LARGE SCALE GENOMIC DNA]</scope>
    <source>
        <strain evidence="7 8">ASpG1</strain>
    </source>
</reference>
<evidence type="ECO:0000259" key="6">
    <source>
        <dbReference type="Pfam" id="PF13180"/>
    </source>
</evidence>
<keyword evidence="2 7" id="KW-0645">Protease</keyword>
<accession>A0A1N6UXQ6</accession>
<dbReference type="InterPro" id="IPR036034">
    <property type="entry name" value="PDZ_sf"/>
</dbReference>
<proteinExistence type="inferred from homology"/>
<dbReference type="STRING" id="159291.SAMN05920897_11363"/>
<dbReference type="Proteomes" id="UP000186400">
    <property type="component" value="Unassembled WGS sequence"/>
</dbReference>
<evidence type="ECO:0000256" key="5">
    <source>
        <dbReference type="SAM" id="MobiDB-lite"/>
    </source>
</evidence>
<dbReference type="PANTHER" id="PTHR43343">
    <property type="entry name" value="PEPTIDASE S12"/>
    <property type="match status" value="1"/>
</dbReference>
<evidence type="ECO:0000313" key="7">
    <source>
        <dbReference type="EMBL" id="SIQ70434.1"/>
    </source>
</evidence>
<dbReference type="AlphaFoldDB" id="A0A1N6UXQ6"/>
<evidence type="ECO:0000256" key="4">
    <source>
        <dbReference type="ARBA" id="ARBA00022825"/>
    </source>
</evidence>
<evidence type="ECO:0000256" key="3">
    <source>
        <dbReference type="ARBA" id="ARBA00022801"/>
    </source>
</evidence>
<sequence length="396" mass="42842">MNGRKRFLYPVLLLAALYGGWLLGSSGAGGTLREKPVSPSLGESSFEEPRRRELPPLEVSQEEHDAITVYESRNESVVNVNTETVVYNWFLEAVPQEGSSGSGSIIDSRGFVLTNDHVVEGASRVFVTMADGSRLEGEVTGRDPENDLAVIRFDPEGRELEPIPLGDSSSLRIGQTVLAIGNPFGLDRTLTAGVVSGLGRPLRARNNLVIRDMIQTDASINPGNSGGPLLNRQGEMVGVNTAIFSPSGGSVGIGFAVPVSTVRRVVPDLIAHGQVRRGWIDIEPRQLFPQLVQYAGLPVNQGVLIHGIVPGGNAQEAGLQGGSRNRGVRYGRTVIYLGGDIIVGIDEIPVTTLANLYEALEDKRPGDTVQVRYYRGREVHETTVVLSERPRQYSWD</sequence>
<keyword evidence="3" id="KW-0378">Hydrolase</keyword>
<feature type="domain" description="PDZ" evidence="6">
    <location>
        <begin position="301"/>
        <end position="384"/>
    </location>
</feature>
<dbReference type="InterPro" id="IPR051201">
    <property type="entry name" value="Chloro_Bact_Ser_Proteases"/>
</dbReference>
<feature type="region of interest" description="Disordered" evidence="5">
    <location>
        <begin position="32"/>
        <end position="55"/>
    </location>
</feature>
<keyword evidence="4" id="KW-0720">Serine protease</keyword>
<dbReference type="Gene3D" id="2.40.10.120">
    <property type="match status" value="1"/>
</dbReference>
<comment type="similarity">
    <text evidence="1">Belongs to the peptidase S1C family.</text>
</comment>
<gene>
    <name evidence="7" type="ORF">SAMN05920897_11363</name>
</gene>
<dbReference type="RefSeq" id="WP_076489269.1">
    <property type="nucleotide sequence ID" value="NZ_FTMS01000013.1"/>
</dbReference>
<keyword evidence="8" id="KW-1185">Reference proteome</keyword>